<dbReference type="GO" id="GO:0016740">
    <property type="term" value="F:transferase activity"/>
    <property type="evidence" value="ECO:0007669"/>
    <property type="project" value="UniProtKB-KW"/>
</dbReference>
<protein>
    <submittedName>
        <fullName evidence="1">Glycosyl transferase group 2 family protein</fullName>
    </submittedName>
</protein>
<sequence>MNQVLSAVTGACLAVRKDVYLEVGGLCEDFQVAYNDVDFCLKVKKAGYHNVYCAHAELYHYESKTRGDDSKNLEKSKTL</sequence>
<organism evidence="1 2">
    <name type="scientific">Vibrio variabilis</name>
    <dbReference type="NCBI Taxonomy" id="990271"/>
    <lineage>
        <taxon>Bacteria</taxon>
        <taxon>Pseudomonadati</taxon>
        <taxon>Pseudomonadota</taxon>
        <taxon>Gammaproteobacteria</taxon>
        <taxon>Vibrionales</taxon>
        <taxon>Vibrionaceae</taxon>
        <taxon>Vibrio</taxon>
    </lineage>
</organism>
<keyword evidence="1" id="KW-0808">Transferase</keyword>
<evidence type="ECO:0000313" key="1">
    <source>
        <dbReference type="EMBL" id="GAL24218.1"/>
    </source>
</evidence>
<name>A0ABQ0J625_9VIBR</name>
<evidence type="ECO:0000313" key="2">
    <source>
        <dbReference type="Proteomes" id="UP000029223"/>
    </source>
</evidence>
<dbReference type="Proteomes" id="UP000029223">
    <property type="component" value="Unassembled WGS sequence"/>
</dbReference>
<dbReference type="PANTHER" id="PTHR43179">
    <property type="entry name" value="RHAMNOSYLTRANSFERASE WBBL"/>
    <property type="match status" value="1"/>
</dbReference>
<dbReference type="SUPFAM" id="SSF53448">
    <property type="entry name" value="Nucleotide-diphospho-sugar transferases"/>
    <property type="match status" value="1"/>
</dbReference>
<dbReference type="InterPro" id="IPR029044">
    <property type="entry name" value="Nucleotide-diphossugar_trans"/>
</dbReference>
<reference evidence="2" key="1">
    <citation type="submission" date="2014-09" db="EMBL/GenBank/DDBJ databases">
        <title>Vibrio variabilis JCM 19239. (C206) whole genome shotgun sequence.</title>
        <authorList>
            <person name="Sawabe T."/>
            <person name="Meirelles P."/>
            <person name="Nakanishi M."/>
            <person name="Sayaka M."/>
            <person name="Hattori M."/>
            <person name="Ohkuma M."/>
        </authorList>
    </citation>
    <scope>NUCLEOTIDE SEQUENCE [LARGE SCALE GENOMIC DNA]</scope>
    <source>
        <strain evidence="2">JCM 19239</strain>
    </source>
</reference>
<dbReference type="EMBL" id="BBMS01000003">
    <property type="protein sequence ID" value="GAL24218.1"/>
    <property type="molecule type" value="Genomic_DNA"/>
</dbReference>
<keyword evidence="2" id="KW-1185">Reference proteome</keyword>
<comment type="caution">
    <text evidence="1">The sequence shown here is derived from an EMBL/GenBank/DDBJ whole genome shotgun (WGS) entry which is preliminary data.</text>
</comment>
<accession>A0ABQ0J625</accession>
<proteinExistence type="predicted"/>
<gene>
    <name evidence="1" type="ORF">JCM19239_3921</name>
</gene>
<dbReference type="Gene3D" id="3.90.550.10">
    <property type="entry name" value="Spore Coat Polysaccharide Biosynthesis Protein SpsA, Chain A"/>
    <property type="match status" value="1"/>
</dbReference>
<dbReference type="PANTHER" id="PTHR43179:SF7">
    <property type="entry name" value="RHAMNOSYLTRANSFERASE WBBL"/>
    <property type="match status" value="1"/>
</dbReference>